<gene>
    <name evidence="1" type="ORF">Naga_101266g2</name>
</gene>
<name>W7T4N7_9STRA</name>
<protein>
    <submittedName>
        <fullName evidence="1">Uncharacterized protein</fullName>
    </submittedName>
</protein>
<proteinExistence type="predicted"/>
<comment type="caution">
    <text evidence="1">The sequence shown here is derived from an EMBL/GenBank/DDBJ whole genome shotgun (WGS) entry which is preliminary data.</text>
</comment>
<evidence type="ECO:0000313" key="2">
    <source>
        <dbReference type="Proteomes" id="UP000019335"/>
    </source>
</evidence>
<sequence>MRLLCEEVGPKRSIGQASGQKPGNACCRAYKLVQQPPTSMSQGMFTNMHYAFLSDKGKRRHHEYDDDKEYDDDVVHTLPPGAKVYCLS</sequence>
<organism evidence="1 2">
    <name type="scientific">Nannochloropsis gaditana</name>
    <dbReference type="NCBI Taxonomy" id="72520"/>
    <lineage>
        <taxon>Eukaryota</taxon>
        <taxon>Sar</taxon>
        <taxon>Stramenopiles</taxon>
        <taxon>Ochrophyta</taxon>
        <taxon>Eustigmatophyceae</taxon>
        <taxon>Eustigmatales</taxon>
        <taxon>Monodopsidaceae</taxon>
        <taxon>Nannochloropsis</taxon>
    </lineage>
</organism>
<evidence type="ECO:0000313" key="1">
    <source>
        <dbReference type="EMBL" id="EWM21527.1"/>
    </source>
</evidence>
<keyword evidence="2" id="KW-1185">Reference proteome</keyword>
<dbReference type="EMBL" id="AZIL01002463">
    <property type="protein sequence ID" value="EWM21527.1"/>
    <property type="molecule type" value="Genomic_DNA"/>
</dbReference>
<dbReference type="AlphaFoldDB" id="W7T4N7"/>
<reference evidence="1 2" key="1">
    <citation type="journal article" date="2014" name="Mol. Plant">
        <title>Chromosome Scale Genome Assembly and Transcriptome Profiling of Nannochloropsis gaditana in Nitrogen Depletion.</title>
        <authorList>
            <person name="Corteggiani Carpinelli E."/>
            <person name="Telatin A."/>
            <person name="Vitulo N."/>
            <person name="Forcato C."/>
            <person name="D'Angelo M."/>
            <person name="Schiavon R."/>
            <person name="Vezzi A."/>
            <person name="Giacometti G.M."/>
            <person name="Morosinotto T."/>
            <person name="Valle G."/>
        </authorList>
    </citation>
    <scope>NUCLEOTIDE SEQUENCE [LARGE SCALE GENOMIC DNA]</scope>
    <source>
        <strain evidence="1 2">B-31</strain>
    </source>
</reference>
<dbReference type="Proteomes" id="UP000019335">
    <property type="component" value="Unassembled WGS sequence"/>
</dbReference>
<accession>W7T4N7</accession>